<gene>
    <name evidence="2" type="ORF">BT96DRAFT_939264</name>
</gene>
<evidence type="ECO:0000313" key="2">
    <source>
        <dbReference type="EMBL" id="KAE9399724.1"/>
    </source>
</evidence>
<dbReference type="OrthoDB" id="2634326at2759"/>
<reference evidence="2" key="1">
    <citation type="journal article" date="2019" name="Environ. Microbiol.">
        <title>Fungal ecological strategies reflected in gene transcription - a case study of two litter decomposers.</title>
        <authorList>
            <person name="Barbi F."/>
            <person name="Kohler A."/>
            <person name="Barry K."/>
            <person name="Baskaran P."/>
            <person name="Daum C."/>
            <person name="Fauchery L."/>
            <person name="Ihrmark K."/>
            <person name="Kuo A."/>
            <person name="LaButti K."/>
            <person name="Lipzen A."/>
            <person name="Morin E."/>
            <person name="Grigoriev I.V."/>
            <person name="Henrissat B."/>
            <person name="Lindahl B."/>
            <person name="Martin F."/>
        </authorList>
    </citation>
    <scope>NUCLEOTIDE SEQUENCE</scope>
    <source>
        <strain evidence="2">JB14</strain>
    </source>
</reference>
<organism evidence="2 3">
    <name type="scientific">Gymnopus androsaceus JB14</name>
    <dbReference type="NCBI Taxonomy" id="1447944"/>
    <lineage>
        <taxon>Eukaryota</taxon>
        <taxon>Fungi</taxon>
        <taxon>Dikarya</taxon>
        <taxon>Basidiomycota</taxon>
        <taxon>Agaricomycotina</taxon>
        <taxon>Agaricomycetes</taxon>
        <taxon>Agaricomycetidae</taxon>
        <taxon>Agaricales</taxon>
        <taxon>Marasmiineae</taxon>
        <taxon>Omphalotaceae</taxon>
        <taxon>Gymnopus</taxon>
    </lineage>
</organism>
<dbReference type="EMBL" id="ML769466">
    <property type="protein sequence ID" value="KAE9399724.1"/>
    <property type="molecule type" value="Genomic_DNA"/>
</dbReference>
<keyword evidence="3" id="KW-1185">Reference proteome</keyword>
<name>A0A6A4HRR3_9AGAR</name>
<feature type="region of interest" description="Disordered" evidence="1">
    <location>
        <begin position="320"/>
        <end position="346"/>
    </location>
</feature>
<dbReference type="Proteomes" id="UP000799118">
    <property type="component" value="Unassembled WGS sequence"/>
</dbReference>
<proteinExistence type="predicted"/>
<accession>A0A6A4HRR3</accession>
<evidence type="ECO:0000256" key="1">
    <source>
        <dbReference type="SAM" id="MobiDB-lite"/>
    </source>
</evidence>
<evidence type="ECO:0000313" key="3">
    <source>
        <dbReference type="Proteomes" id="UP000799118"/>
    </source>
</evidence>
<feature type="compositionally biased region" description="Basic and acidic residues" evidence="1">
    <location>
        <begin position="336"/>
        <end position="346"/>
    </location>
</feature>
<dbReference type="AlphaFoldDB" id="A0A6A4HRR3"/>
<sequence>MKTLSHPLLGNQQICMRQQLHFGEHDPCLVAQPFNEQTAYLCLIPYPYTSNATNTAPWTVPSESAFEPIDGHRPSQNPLGLIPEDSVCALEMHFHDLSTSFSQLPPSERSISSFHSSRMKDYKNRIHFLLNRLRTPMLWDERCALELEAFQTWVTSVGLTWDTQPFVVHALRDVVGALTEQPAVAQKLYQAGILVWFFRKLRHLDDSLLVGCWSTETNPIPIHTLPPQYSFDDSTPLRPILYSSLLNDLSRYKAMGRFSWSQAFPSSVWGPDPAVAGVSFNHAESSALARQIAPAPLSSMVSSSSLPSSLSLPSMLSVNQSGSSHVSRPAPYPKSNKVEPRNKFKDPVSPLLPRAIRAWAEASTLVGRDFNHAQPARPGVLRGYVLPEPALFVTQKDDTMQEYLRMYLKLRAALMHQIAKHGAIGSVQGTNQWRALLGLTVHGGTRNDSRAACNQHVMAKELRKVNEDQTSGFNIDLSNIGSVVATWNGQKMPGRIPDNVAHDVFYEIFRVSFTQELLMADQYLYEVKPDEHEDKELANELDASSREERNLKVMGAIPGMLDGGDLGFGSSNDSLRQRSLYGLHCVMKGWSRSASMAITSLPLADRLEGPTVLPLDEIDEAEYHIAFHYIRSFADFFKRAPVLPHRC</sequence>
<protein>
    <submittedName>
        <fullName evidence="2">Uncharacterized protein</fullName>
    </submittedName>
</protein>